<dbReference type="Proteomes" id="UP000038055">
    <property type="component" value="Unassembled WGS sequence"/>
</dbReference>
<dbReference type="CDD" id="cd02966">
    <property type="entry name" value="TlpA_like_family"/>
    <property type="match status" value="1"/>
</dbReference>
<dbReference type="RefSeq" id="WP_041990126.1">
    <property type="nucleotide sequence ID" value="NZ_CDOD01000004.1"/>
</dbReference>
<dbReference type="GO" id="GO:0004601">
    <property type="term" value="F:peroxidase activity"/>
    <property type="evidence" value="ECO:0007669"/>
    <property type="project" value="UniProtKB-KW"/>
</dbReference>
<evidence type="ECO:0000259" key="2">
    <source>
        <dbReference type="PROSITE" id="PS51352"/>
    </source>
</evidence>
<organism evidence="3 4">
    <name type="scientific">Capnocytophaga cynodegmi</name>
    <dbReference type="NCBI Taxonomy" id="28189"/>
    <lineage>
        <taxon>Bacteria</taxon>
        <taxon>Pseudomonadati</taxon>
        <taxon>Bacteroidota</taxon>
        <taxon>Flavobacteriia</taxon>
        <taxon>Flavobacteriales</taxon>
        <taxon>Flavobacteriaceae</taxon>
        <taxon>Capnocytophaga</taxon>
    </lineage>
</organism>
<dbReference type="AlphaFoldDB" id="A0A0B7H483"/>
<keyword evidence="1" id="KW-0732">Signal</keyword>
<keyword evidence="3" id="KW-0560">Oxidoreductase</keyword>
<proteinExistence type="predicted"/>
<accession>A0A0B7H483</accession>
<name>A0A0B7H483_9FLAO</name>
<dbReference type="PROSITE" id="PS51352">
    <property type="entry name" value="THIOREDOXIN_2"/>
    <property type="match status" value="1"/>
</dbReference>
<dbReference type="Gene3D" id="3.40.30.10">
    <property type="entry name" value="Glutaredoxin"/>
    <property type="match status" value="1"/>
</dbReference>
<reference evidence="4" key="1">
    <citation type="submission" date="2015-01" db="EMBL/GenBank/DDBJ databases">
        <authorList>
            <person name="MANFREDI Pablo"/>
        </authorList>
    </citation>
    <scope>NUCLEOTIDE SEQUENCE [LARGE SCALE GENOMIC DNA]</scope>
    <source>
        <strain evidence="4">Ccyn2B</strain>
    </source>
</reference>
<dbReference type="PANTHER" id="PTHR42852">
    <property type="entry name" value="THIOL:DISULFIDE INTERCHANGE PROTEIN DSBE"/>
    <property type="match status" value="1"/>
</dbReference>
<dbReference type="PANTHER" id="PTHR42852:SF13">
    <property type="entry name" value="PROTEIN DIPZ"/>
    <property type="match status" value="1"/>
</dbReference>
<feature type="signal peptide" evidence="1">
    <location>
        <begin position="1"/>
        <end position="20"/>
    </location>
</feature>
<dbReference type="Pfam" id="PF00578">
    <property type="entry name" value="AhpC-TSA"/>
    <property type="match status" value="1"/>
</dbReference>
<dbReference type="SUPFAM" id="SSF52833">
    <property type="entry name" value="Thioredoxin-like"/>
    <property type="match status" value="1"/>
</dbReference>
<protein>
    <submittedName>
        <fullName evidence="3">Thiol-disulfide oxidoreductase resA</fullName>
        <ecNumber evidence="3">1.11.1.15</ecNumber>
    </submittedName>
</protein>
<feature type="chain" id="PRO_5002115750" evidence="1">
    <location>
        <begin position="21"/>
        <end position="160"/>
    </location>
</feature>
<sequence>MKFLTTLTVVLFSTFCFAQASLPNVQLKDLQGKAVNLSDYNSKENPIIVSFWATWCAPCIKELKTFSKHYKQWQDEFSTELIAVSTDDAKTKNRVKSQVKGAGWQYTVLMDDNHELKRALNVANIPYTLILHKGKVVYVHSGYTPGIETKIYKKLQSLSK</sequence>
<evidence type="ECO:0000256" key="1">
    <source>
        <dbReference type="SAM" id="SignalP"/>
    </source>
</evidence>
<dbReference type="InterPro" id="IPR050553">
    <property type="entry name" value="Thioredoxin_ResA/DsbE_sf"/>
</dbReference>
<dbReference type="eggNOG" id="COG0526">
    <property type="taxonomic scope" value="Bacteria"/>
</dbReference>
<gene>
    <name evidence="3" type="ORF">CCYN2B_120029</name>
</gene>
<dbReference type="InterPro" id="IPR000866">
    <property type="entry name" value="AhpC/TSA"/>
</dbReference>
<evidence type="ECO:0000313" key="3">
    <source>
        <dbReference type="EMBL" id="CEN32692.1"/>
    </source>
</evidence>
<dbReference type="STRING" id="28189.CCYN74_420029"/>
<evidence type="ECO:0000313" key="4">
    <source>
        <dbReference type="Proteomes" id="UP000038055"/>
    </source>
</evidence>
<dbReference type="EMBL" id="CDOD01000004">
    <property type="protein sequence ID" value="CEN32692.1"/>
    <property type="molecule type" value="Genomic_DNA"/>
</dbReference>
<feature type="domain" description="Thioredoxin" evidence="2">
    <location>
        <begin position="16"/>
        <end position="160"/>
    </location>
</feature>
<dbReference type="InterPro" id="IPR013766">
    <property type="entry name" value="Thioredoxin_domain"/>
</dbReference>
<keyword evidence="3" id="KW-0575">Peroxidase</keyword>
<dbReference type="EC" id="1.11.1.15" evidence="3"/>
<keyword evidence="4" id="KW-1185">Reference proteome</keyword>
<dbReference type="InterPro" id="IPR036249">
    <property type="entry name" value="Thioredoxin-like_sf"/>
</dbReference>